<dbReference type="InterPro" id="IPR052344">
    <property type="entry name" value="Transposase-related"/>
</dbReference>
<evidence type="ECO:0000313" key="2">
    <source>
        <dbReference type="EMBL" id="QFY45032.1"/>
    </source>
</evidence>
<feature type="domain" description="Transposase IS66 central" evidence="1">
    <location>
        <begin position="3"/>
        <end position="76"/>
    </location>
</feature>
<sequence length="110" mass="12228">MTALQDWLIIETRVPTRHSGGGSAKELDYAVKRWPALIGYADSGHLPIDNNPVENSFRPIAIGKKNWLFAGSEQAVNARRDSDFAWYSQTQWTQSGAMTGKTACLAQQPY</sequence>
<keyword evidence="3" id="KW-1185">Reference proteome</keyword>
<proteinExistence type="predicted"/>
<dbReference type="Proteomes" id="UP000325755">
    <property type="component" value="Chromosome"/>
</dbReference>
<gene>
    <name evidence="2" type="ORF">F6R98_09535</name>
</gene>
<dbReference type="EMBL" id="CP044205">
    <property type="protein sequence ID" value="QFY45032.1"/>
    <property type="molecule type" value="Genomic_DNA"/>
</dbReference>
<organism evidence="2 3">
    <name type="scientific">Candidatus Methylospira mobilis</name>
    <dbReference type="NCBI Taxonomy" id="1808979"/>
    <lineage>
        <taxon>Bacteria</taxon>
        <taxon>Pseudomonadati</taxon>
        <taxon>Pseudomonadota</taxon>
        <taxon>Gammaproteobacteria</taxon>
        <taxon>Methylococcales</taxon>
        <taxon>Methylococcaceae</taxon>
        <taxon>Candidatus Methylospira</taxon>
    </lineage>
</organism>
<accession>A0A5Q0BPC1</accession>
<name>A0A5Q0BPC1_9GAMM</name>
<dbReference type="InterPro" id="IPR004291">
    <property type="entry name" value="Transposase_IS66_central"/>
</dbReference>
<dbReference type="InParanoid" id="A0A5Q0BPC1"/>
<dbReference type="PANTHER" id="PTHR33678:SF1">
    <property type="entry name" value="BLL1576 PROTEIN"/>
    <property type="match status" value="1"/>
</dbReference>
<dbReference type="Pfam" id="PF03050">
    <property type="entry name" value="DDE_Tnp_IS66"/>
    <property type="match status" value="1"/>
</dbReference>
<dbReference type="AlphaFoldDB" id="A0A5Q0BPC1"/>
<reference evidence="2 3" key="1">
    <citation type="submission" date="2019-09" db="EMBL/GenBank/DDBJ databases">
        <title>Ecophysiology of the spiral-shaped methanotroph Methylospira mobilis as revealed by the complete genome sequence.</title>
        <authorList>
            <person name="Oshkin I.Y."/>
            <person name="Dedysh S.N."/>
            <person name="Miroshnikov K."/>
            <person name="Danilova O.V."/>
            <person name="Hakobyan A."/>
            <person name="Liesack W."/>
        </authorList>
    </citation>
    <scope>NUCLEOTIDE SEQUENCE [LARGE SCALE GENOMIC DNA]</scope>
    <source>
        <strain evidence="2 3">Shm1</strain>
    </source>
</reference>
<dbReference type="OrthoDB" id="9800877at2"/>
<dbReference type="PANTHER" id="PTHR33678">
    <property type="entry name" value="BLL1576 PROTEIN"/>
    <property type="match status" value="1"/>
</dbReference>
<dbReference type="KEGG" id="mmob:F6R98_09535"/>
<protein>
    <submittedName>
        <fullName evidence="2">Transposase</fullName>
    </submittedName>
</protein>
<evidence type="ECO:0000259" key="1">
    <source>
        <dbReference type="Pfam" id="PF03050"/>
    </source>
</evidence>
<evidence type="ECO:0000313" key="3">
    <source>
        <dbReference type="Proteomes" id="UP000325755"/>
    </source>
</evidence>